<dbReference type="Proteomes" id="UP001165060">
    <property type="component" value="Unassembled WGS sequence"/>
</dbReference>
<dbReference type="InterPro" id="IPR001945">
    <property type="entry name" value="RAD3/XPD"/>
</dbReference>
<dbReference type="Gene3D" id="3.40.50.300">
    <property type="entry name" value="P-loop containing nucleotide triphosphate hydrolases"/>
    <property type="match status" value="1"/>
</dbReference>
<evidence type="ECO:0000313" key="2">
    <source>
        <dbReference type="EMBL" id="GMI50758.1"/>
    </source>
</evidence>
<organism evidence="2 3">
    <name type="scientific">Tetraparma gracilis</name>
    <dbReference type="NCBI Taxonomy" id="2962635"/>
    <lineage>
        <taxon>Eukaryota</taxon>
        <taxon>Sar</taxon>
        <taxon>Stramenopiles</taxon>
        <taxon>Ochrophyta</taxon>
        <taxon>Bolidophyceae</taxon>
        <taxon>Parmales</taxon>
        <taxon>Triparmaceae</taxon>
        <taxon>Tetraparma</taxon>
    </lineage>
</organism>
<dbReference type="PRINTS" id="PR00852">
    <property type="entry name" value="XRODRMPGMNTD"/>
</dbReference>
<dbReference type="InterPro" id="IPR006555">
    <property type="entry name" value="ATP-dep_Helicase_C"/>
</dbReference>
<feature type="domain" description="ATP-dependent helicase C-terminal" evidence="1">
    <location>
        <begin position="6"/>
        <end position="70"/>
    </location>
</feature>
<protein>
    <recommendedName>
        <fullName evidence="1">ATP-dependent helicase C-terminal domain-containing protein</fullName>
    </recommendedName>
</protein>
<keyword evidence="3" id="KW-1185">Reference proteome</keyword>
<evidence type="ECO:0000313" key="3">
    <source>
        <dbReference type="Proteomes" id="UP001165060"/>
    </source>
</evidence>
<dbReference type="Pfam" id="PF13307">
    <property type="entry name" value="Helicase_C_2"/>
    <property type="match status" value="1"/>
</dbReference>
<comment type="caution">
    <text evidence="2">The sequence shown here is derived from an EMBL/GenBank/DDBJ whole genome shotgun (WGS) entry which is preliminary data.</text>
</comment>
<feature type="non-terminal residue" evidence="2">
    <location>
        <position position="1"/>
    </location>
</feature>
<evidence type="ECO:0000259" key="1">
    <source>
        <dbReference type="Pfam" id="PF13307"/>
    </source>
</evidence>
<dbReference type="PANTHER" id="PTHR11472">
    <property type="entry name" value="DNA REPAIR DEAD HELICASE RAD3/XP-D SUBFAMILY MEMBER"/>
    <property type="match status" value="1"/>
</dbReference>
<dbReference type="InterPro" id="IPR045028">
    <property type="entry name" value="DinG/Rad3-like"/>
</dbReference>
<proteinExistence type="predicted"/>
<dbReference type="InterPro" id="IPR027417">
    <property type="entry name" value="P-loop_NTPase"/>
</dbReference>
<gene>
    <name evidence="2" type="ORF">TeGR_g13600</name>
</gene>
<accession>A0ABQ6N9K9</accession>
<dbReference type="PANTHER" id="PTHR11472:SF1">
    <property type="entry name" value="GENERAL TRANSCRIPTION AND DNA REPAIR FACTOR IIH HELICASE SUBUNIT XPD"/>
    <property type="match status" value="1"/>
</dbReference>
<sequence>SHVLLARLEFLLEHHKIKESDFLNFDALRQASQCVGRVIRSKTDYGLMIFADSRYNRTDKRSKLPKWIQAFLTEDLMNLSADVASSYVKSFLREMSQPIDQTRLADVFYGEDDIEELERMEVAEAGGAVGVVAPAAVPDPTPS</sequence>
<dbReference type="EMBL" id="BRYB01006942">
    <property type="protein sequence ID" value="GMI50758.1"/>
    <property type="molecule type" value="Genomic_DNA"/>
</dbReference>
<reference evidence="2 3" key="1">
    <citation type="journal article" date="2023" name="Commun. Biol.">
        <title>Genome analysis of Parmales, the sister group of diatoms, reveals the evolutionary specialization of diatoms from phago-mixotrophs to photoautotrophs.</title>
        <authorList>
            <person name="Ban H."/>
            <person name="Sato S."/>
            <person name="Yoshikawa S."/>
            <person name="Yamada K."/>
            <person name="Nakamura Y."/>
            <person name="Ichinomiya M."/>
            <person name="Sato N."/>
            <person name="Blanc-Mathieu R."/>
            <person name="Endo H."/>
            <person name="Kuwata A."/>
            <person name="Ogata H."/>
        </authorList>
    </citation>
    <scope>NUCLEOTIDE SEQUENCE [LARGE SCALE GENOMIC DNA]</scope>
</reference>
<name>A0ABQ6N9K9_9STRA</name>